<name>A0A831LWU3_9BACT</name>
<gene>
    <name evidence="2" type="ORF">ENN90_06710</name>
</gene>
<evidence type="ECO:0000259" key="1">
    <source>
        <dbReference type="Pfam" id="PF18962"/>
    </source>
</evidence>
<dbReference type="Pfam" id="PF18962">
    <property type="entry name" value="Por_Secre_tail"/>
    <property type="match status" value="1"/>
</dbReference>
<protein>
    <submittedName>
        <fullName evidence="2">T9SS type A sorting domain-containing protein</fullName>
    </submittedName>
</protein>
<reference evidence="2" key="1">
    <citation type="journal article" date="2020" name="mSystems">
        <title>Genome- and Community-Level Interaction Insights into Carbon Utilization and Element Cycling Functions of Hydrothermarchaeota in Hydrothermal Sediment.</title>
        <authorList>
            <person name="Zhou Z."/>
            <person name="Liu Y."/>
            <person name="Xu W."/>
            <person name="Pan J."/>
            <person name="Luo Z.H."/>
            <person name="Li M."/>
        </authorList>
    </citation>
    <scope>NUCLEOTIDE SEQUENCE [LARGE SCALE GENOMIC DNA]</scope>
    <source>
        <strain evidence="2">SpSt-1217</strain>
    </source>
</reference>
<dbReference type="NCBIfam" id="TIGR04183">
    <property type="entry name" value="Por_Secre_tail"/>
    <property type="match status" value="1"/>
</dbReference>
<evidence type="ECO:0000313" key="2">
    <source>
        <dbReference type="EMBL" id="HDR51296.1"/>
    </source>
</evidence>
<dbReference type="Proteomes" id="UP000886047">
    <property type="component" value="Unassembled WGS sequence"/>
</dbReference>
<sequence length="172" mass="19996">ANGDVSVEIYSEWDGSAWKDTDKDEYIYSNTNFSEVAFPSYIEMYFMGDDFYQTFNKTITKINTSNMIDESWKLTETTTYHYSSEPSSNIDELKESTVSVFPNPAIDNVTFRWTENHEQLQLKVYLLNGAKVMEQPAYQGRAIPISHLERGVYFYKLLNEQKVIFSGKLVKQ</sequence>
<feature type="non-terminal residue" evidence="2">
    <location>
        <position position="1"/>
    </location>
</feature>
<dbReference type="AlphaFoldDB" id="A0A831LWU3"/>
<feature type="domain" description="Secretion system C-terminal sorting" evidence="1">
    <location>
        <begin position="100"/>
        <end position="165"/>
    </location>
</feature>
<dbReference type="EMBL" id="DSDK01000366">
    <property type="protein sequence ID" value="HDR51296.1"/>
    <property type="molecule type" value="Genomic_DNA"/>
</dbReference>
<accession>A0A831LWU3</accession>
<dbReference type="InterPro" id="IPR026444">
    <property type="entry name" value="Secre_tail"/>
</dbReference>
<proteinExistence type="predicted"/>
<organism evidence="2">
    <name type="scientific">Mariniphaga anaerophila</name>
    <dbReference type="NCBI Taxonomy" id="1484053"/>
    <lineage>
        <taxon>Bacteria</taxon>
        <taxon>Pseudomonadati</taxon>
        <taxon>Bacteroidota</taxon>
        <taxon>Bacteroidia</taxon>
        <taxon>Marinilabiliales</taxon>
        <taxon>Prolixibacteraceae</taxon>
        <taxon>Mariniphaga</taxon>
    </lineage>
</organism>
<comment type="caution">
    <text evidence="2">The sequence shown here is derived from an EMBL/GenBank/DDBJ whole genome shotgun (WGS) entry which is preliminary data.</text>
</comment>